<evidence type="ECO:0000256" key="1">
    <source>
        <dbReference type="SAM" id="MobiDB-lite"/>
    </source>
</evidence>
<dbReference type="PANTHER" id="PTHR22959:SF0">
    <property type="entry name" value="PARTNER OF Y14 AND MAGO"/>
    <property type="match status" value="1"/>
</dbReference>
<proteinExistence type="predicted"/>
<name>L8YAE9_TUPCH</name>
<gene>
    <name evidence="2" type="ORF">TREES_T100006919</name>
</gene>
<accession>L8YAE9</accession>
<dbReference type="GO" id="GO:0003723">
    <property type="term" value="F:RNA binding"/>
    <property type="evidence" value="ECO:0007669"/>
    <property type="project" value="TreeGrafter"/>
</dbReference>
<dbReference type="GO" id="GO:0035145">
    <property type="term" value="C:exon-exon junction complex"/>
    <property type="evidence" value="ECO:0007669"/>
    <property type="project" value="TreeGrafter"/>
</dbReference>
<dbReference type="Proteomes" id="UP000011518">
    <property type="component" value="Unassembled WGS sequence"/>
</dbReference>
<feature type="region of interest" description="Disordered" evidence="1">
    <location>
        <begin position="1"/>
        <end position="67"/>
    </location>
</feature>
<dbReference type="PANTHER" id="PTHR22959">
    <property type="entry name" value="PYM PROTEIN"/>
    <property type="match status" value="1"/>
</dbReference>
<dbReference type="InterPro" id="IPR039333">
    <property type="entry name" value="PYM1"/>
</dbReference>
<dbReference type="GO" id="GO:0005737">
    <property type="term" value="C:cytoplasm"/>
    <property type="evidence" value="ECO:0007669"/>
    <property type="project" value="TreeGrafter"/>
</dbReference>
<dbReference type="STRING" id="246437.L8YAE9"/>
<reference evidence="3" key="1">
    <citation type="submission" date="2012-07" db="EMBL/GenBank/DDBJ databases">
        <title>Genome of the Chinese tree shrew, a rising model animal genetically related to primates.</title>
        <authorList>
            <person name="Zhang G."/>
            <person name="Fan Y."/>
            <person name="Yao Y."/>
            <person name="Huang Z."/>
        </authorList>
    </citation>
    <scope>NUCLEOTIDE SEQUENCE [LARGE SCALE GENOMIC DNA]</scope>
</reference>
<dbReference type="GO" id="GO:1903259">
    <property type="term" value="P:exon-exon junction complex disassembly"/>
    <property type="evidence" value="ECO:0007669"/>
    <property type="project" value="InterPro"/>
</dbReference>
<sequence>MATPYVTDETSGKYGSRAAPTIASDHPDSSATTEKAKKIKNLKKKLQQMEELQHPTEAGEVNQSSKEQLEKLASRRVLEKELKDLELRL</sequence>
<protein>
    <submittedName>
        <fullName evidence="2">Partner of Y14 and mago</fullName>
    </submittedName>
</protein>
<feature type="compositionally biased region" description="Basic residues" evidence="1">
    <location>
        <begin position="37"/>
        <end position="46"/>
    </location>
</feature>
<keyword evidence="3" id="KW-1185">Reference proteome</keyword>
<dbReference type="AlphaFoldDB" id="L8YAE9"/>
<organism evidence="2 3">
    <name type="scientific">Tupaia chinensis</name>
    <name type="common">Chinese tree shrew</name>
    <name type="synonym">Tupaia belangeri chinensis</name>
    <dbReference type="NCBI Taxonomy" id="246437"/>
    <lineage>
        <taxon>Eukaryota</taxon>
        <taxon>Metazoa</taxon>
        <taxon>Chordata</taxon>
        <taxon>Craniata</taxon>
        <taxon>Vertebrata</taxon>
        <taxon>Euteleostomi</taxon>
        <taxon>Mammalia</taxon>
        <taxon>Eutheria</taxon>
        <taxon>Euarchontoglires</taxon>
        <taxon>Scandentia</taxon>
        <taxon>Tupaiidae</taxon>
        <taxon>Tupaia</taxon>
    </lineage>
</organism>
<dbReference type="EMBL" id="KB364768">
    <property type="protein sequence ID" value="ELV12029.1"/>
    <property type="molecule type" value="Genomic_DNA"/>
</dbReference>
<evidence type="ECO:0000313" key="2">
    <source>
        <dbReference type="EMBL" id="ELV12029.1"/>
    </source>
</evidence>
<dbReference type="InParanoid" id="L8YAE9"/>
<reference evidence="3" key="2">
    <citation type="journal article" date="2013" name="Nat. Commun.">
        <title>Genome of the Chinese tree shrew.</title>
        <authorList>
            <person name="Fan Y."/>
            <person name="Huang Z.Y."/>
            <person name="Cao C.C."/>
            <person name="Chen C.S."/>
            <person name="Chen Y.X."/>
            <person name="Fan D.D."/>
            <person name="He J."/>
            <person name="Hou H.L."/>
            <person name="Hu L."/>
            <person name="Hu X.T."/>
            <person name="Jiang X.T."/>
            <person name="Lai R."/>
            <person name="Lang Y.S."/>
            <person name="Liang B."/>
            <person name="Liao S.G."/>
            <person name="Mu D."/>
            <person name="Ma Y.Y."/>
            <person name="Niu Y.Y."/>
            <person name="Sun X.Q."/>
            <person name="Xia J.Q."/>
            <person name="Xiao J."/>
            <person name="Xiong Z.Q."/>
            <person name="Xu L."/>
            <person name="Yang L."/>
            <person name="Zhang Y."/>
            <person name="Zhao W."/>
            <person name="Zhao X.D."/>
            <person name="Zheng Y.T."/>
            <person name="Zhou J.M."/>
            <person name="Zhu Y.B."/>
            <person name="Zhang G.J."/>
            <person name="Wang J."/>
            <person name="Yao Y.G."/>
        </authorList>
    </citation>
    <scope>NUCLEOTIDE SEQUENCE [LARGE SCALE GENOMIC DNA]</scope>
</reference>
<evidence type="ECO:0000313" key="3">
    <source>
        <dbReference type="Proteomes" id="UP000011518"/>
    </source>
</evidence>